<evidence type="ECO:0000256" key="14">
    <source>
        <dbReference type="PROSITE-ProRule" id="PRU01360"/>
    </source>
</evidence>
<dbReference type="InterPro" id="IPR037066">
    <property type="entry name" value="Plug_dom_sf"/>
</dbReference>
<evidence type="ECO:0000259" key="18">
    <source>
        <dbReference type="Pfam" id="PF07715"/>
    </source>
</evidence>
<sequence length="721" mass="81267">MYKYKTLSMLVLSIGASCFAQQTKISDDFYAINDTVKRKILEEVIVTAKQQKKPLNIGKSGIKPMDLPQASAVISATIMQNQQTQSLSDILKNANGVYIMGTTGGYQEEIASRGFPLSSSNTFKNGMRYFNGMYIETSGLEKVELLKGSAALLYGNVSAGGILNLITKKPKFELGGEIGLRFGSFNIYKPTFDVYNAIGKNKKVAFRINGSFEKGDSFRDFVSSESKYVNPSLIFKLSKKTQVLVEADYTNDRRTADFGAGIINYELIDFPRNKFVGVSWGYYDSAQTMASATLTHKLSENWNLNFMNGFRFYETDLFSNTRPNSGTNGMVQTNGNWTRSLQKNEAKENYFIQQMDVKGNFSTGKINHQFLIGIDSEQLKTFTTTFKNYNNYDTINIFDPYNPSNEATIPILEKNTLTTAPINRFGTYVQDLINCFKKFKLLAGVRYSYQDTRSNVLAYSTNSTTNTTNYDSAFSPRIGLIYQPTVNNTLFASYSNSFEINTGQDESGASLSPSIIDQYEIGIKNKLFDERLFLNVTAYQIANDKFYQQSLSNGNTYSYIKVLAGEVRSQGVEIDLIANPFKGLSIVAGYSFNETKYRDDIYFIKGSQLKYNPKNTANFNINYNLESGKLKGLTIGLINTYFGTRYAGRPTRIIVTNDTRKLTYISDYFQMDGTIGYVCKKWAIRTKISNILNELNYNVHDDNSVNPIAPRNYSIAINYIF</sequence>
<evidence type="ECO:0000256" key="7">
    <source>
        <dbReference type="ARBA" id="ARBA00022729"/>
    </source>
</evidence>
<dbReference type="Proteomes" id="UP000248840">
    <property type="component" value="Unassembled WGS sequence"/>
</dbReference>
<dbReference type="OrthoDB" id="9775095at2"/>
<keyword evidence="8" id="KW-0408">Iron</keyword>
<evidence type="ECO:0000256" key="2">
    <source>
        <dbReference type="ARBA" id="ARBA00009810"/>
    </source>
</evidence>
<dbReference type="GO" id="GO:0009279">
    <property type="term" value="C:cell outer membrane"/>
    <property type="evidence" value="ECO:0007669"/>
    <property type="project" value="UniProtKB-SubCell"/>
</dbReference>
<feature type="domain" description="TonB-dependent receptor-like beta-barrel" evidence="17">
    <location>
        <begin position="239"/>
        <end position="691"/>
    </location>
</feature>
<dbReference type="Gene3D" id="2.170.130.10">
    <property type="entry name" value="TonB-dependent receptor, plug domain"/>
    <property type="match status" value="1"/>
</dbReference>
<keyword evidence="6 14" id="KW-0812">Transmembrane</keyword>
<dbReference type="PANTHER" id="PTHR32552:SF68">
    <property type="entry name" value="FERRICHROME OUTER MEMBRANE TRANSPORTER_PHAGE RECEPTOR"/>
    <property type="match status" value="1"/>
</dbReference>
<keyword evidence="11 14" id="KW-0472">Membrane</keyword>
<dbReference type="InterPro" id="IPR036942">
    <property type="entry name" value="Beta-barrel_TonB_sf"/>
</dbReference>
<evidence type="ECO:0000313" key="20">
    <source>
        <dbReference type="Proteomes" id="UP000248840"/>
    </source>
</evidence>
<evidence type="ECO:0000256" key="6">
    <source>
        <dbReference type="ARBA" id="ARBA00022692"/>
    </source>
</evidence>
<dbReference type="Gene3D" id="2.40.170.20">
    <property type="entry name" value="TonB-dependent receptor, beta-barrel domain"/>
    <property type="match status" value="1"/>
</dbReference>
<evidence type="ECO:0000256" key="9">
    <source>
        <dbReference type="ARBA" id="ARBA00023065"/>
    </source>
</evidence>
<keyword evidence="4 14" id="KW-1134">Transmembrane beta strand</keyword>
<dbReference type="EMBL" id="QLSZ01000009">
    <property type="protein sequence ID" value="RAR70870.1"/>
    <property type="molecule type" value="Genomic_DNA"/>
</dbReference>
<dbReference type="GO" id="GO:0015891">
    <property type="term" value="P:siderophore transport"/>
    <property type="evidence" value="ECO:0007669"/>
    <property type="project" value="InterPro"/>
</dbReference>
<evidence type="ECO:0000256" key="15">
    <source>
        <dbReference type="RuleBase" id="RU003357"/>
    </source>
</evidence>
<keyword evidence="7 16" id="KW-0732">Signal</keyword>
<dbReference type="PROSITE" id="PS51257">
    <property type="entry name" value="PROKAR_LIPOPROTEIN"/>
    <property type="match status" value="1"/>
</dbReference>
<evidence type="ECO:0000259" key="17">
    <source>
        <dbReference type="Pfam" id="PF00593"/>
    </source>
</evidence>
<evidence type="ECO:0000256" key="5">
    <source>
        <dbReference type="ARBA" id="ARBA00022496"/>
    </source>
</evidence>
<keyword evidence="13 14" id="KW-0998">Cell outer membrane</keyword>
<dbReference type="Pfam" id="PF00593">
    <property type="entry name" value="TonB_dep_Rec_b-barrel"/>
    <property type="match status" value="1"/>
</dbReference>
<dbReference type="InterPro" id="IPR012910">
    <property type="entry name" value="Plug_dom"/>
</dbReference>
<dbReference type="NCBIfam" id="TIGR01783">
    <property type="entry name" value="TonB-siderophor"/>
    <property type="match status" value="1"/>
</dbReference>
<keyword evidence="3 14" id="KW-0813">Transport</keyword>
<accession>A0A328YB73</accession>
<name>A0A328YB73_9FLAO</name>
<dbReference type="SUPFAM" id="SSF56935">
    <property type="entry name" value="Porins"/>
    <property type="match status" value="1"/>
</dbReference>
<reference evidence="19 20" key="1">
    <citation type="submission" date="2018-06" db="EMBL/GenBank/DDBJ databases">
        <title>Genomic Encyclopedia of Archaeal and Bacterial Type Strains, Phase II (KMG-II): from individual species to whole genera.</title>
        <authorList>
            <person name="Goeker M."/>
        </authorList>
    </citation>
    <scope>NUCLEOTIDE SEQUENCE [LARGE SCALE GENOMIC DNA]</scope>
    <source>
        <strain evidence="19 20">DSM 25663</strain>
    </source>
</reference>
<dbReference type="GO" id="GO:0038023">
    <property type="term" value="F:signaling receptor activity"/>
    <property type="evidence" value="ECO:0007669"/>
    <property type="project" value="InterPro"/>
</dbReference>
<dbReference type="InterPro" id="IPR010105">
    <property type="entry name" value="TonB_sidphr_rcpt"/>
</dbReference>
<feature type="chain" id="PRO_5016246018" evidence="16">
    <location>
        <begin position="21"/>
        <end position="721"/>
    </location>
</feature>
<evidence type="ECO:0000256" key="16">
    <source>
        <dbReference type="SAM" id="SignalP"/>
    </source>
</evidence>
<dbReference type="PANTHER" id="PTHR32552">
    <property type="entry name" value="FERRICHROME IRON RECEPTOR-RELATED"/>
    <property type="match status" value="1"/>
</dbReference>
<dbReference type="AlphaFoldDB" id="A0A328YB73"/>
<keyword evidence="10 15" id="KW-0798">TonB box</keyword>
<comment type="subcellular location">
    <subcellularLocation>
        <location evidence="1 14">Cell outer membrane</location>
        <topology evidence="1 14">Multi-pass membrane protein</topology>
    </subcellularLocation>
</comment>
<dbReference type="InterPro" id="IPR000531">
    <property type="entry name" value="Beta-barrel_TonB"/>
</dbReference>
<gene>
    <name evidence="19" type="ORF">CLV55_109124</name>
</gene>
<dbReference type="InterPro" id="IPR039426">
    <property type="entry name" value="TonB-dep_rcpt-like"/>
</dbReference>
<comment type="caution">
    <text evidence="19">The sequence shown here is derived from an EMBL/GenBank/DDBJ whole genome shotgun (WGS) entry which is preliminary data.</text>
</comment>
<keyword evidence="12 19" id="KW-0675">Receptor</keyword>
<proteinExistence type="inferred from homology"/>
<comment type="similarity">
    <text evidence="2 14 15">Belongs to the TonB-dependent receptor family.</text>
</comment>
<evidence type="ECO:0000256" key="4">
    <source>
        <dbReference type="ARBA" id="ARBA00022452"/>
    </source>
</evidence>
<keyword evidence="20" id="KW-1185">Reference proteome</keyword>
<evidence type="ECO:0000256" key="3">
    <source>
        <dbReference type="ARBA" id="ARBA00022448"/>
    </source>
</evidence>
<evidence type="ECO:0000256" key="13">
    <source>
        <dbReference type="ARBA" id="ARBA00023237"/>
    </source>
</evidence>
<evidence type="ECO:0000256" key="1">
    <source>
        <dbReference type="ARBA" id="ARBA00004571"/>
    </source>
</evidence>
<keyword evidence="5" id="KW-0410">Iron transport</keyword>
<keyword evidence="9" id="KW-0406">Ion transport</keyword>
<feature type="signal peptide" evidence="16">
    <location>
        <begin position="1"/>
        <end position="20"/>
    </location>
</feature>
<organism evidence="19 20">
    <name type="scientific">Flavobacterium aciduliphilum</name>
    <dbReference type="NCBI Taxonomy" id="1101402"/>
    <lineage>
        <taxon>Bacteria</taxon>
        <taxon>Pseudomonadati</taxon>
        <taxon>Bacteroidota</taxon>
        <taxon>Flavobacteriia</taxon>
        <taxon>Flavobacteriales</taxon>
        <taxon>Flavobacteriaceae</taxon>
        <taxon>Flavobacterium</taxon>
    </lineage>
</organism>
<protein>
    <submittedName>
        <fullName evidence="19">Iron complex outermembrane receptor protein</fullName>
    </submittedName>
</protein>
<dbReference type="GO" id="GO:0015344">
    <property type="term" value="F:siderophore uptake transmembrane transporter activity"/>
    <property type="evidence" value="ECO:0007669"/>
    <property type="project" value="TreeGrafter"/>
</dbReference>
<evidence type="ECO:0000256" key="10">
    <source>
        <dbReference type="ARBA" id="ARBA00023077"/>
    </source>
</evidence>
<evidence type="ECO:0000256" key="8">
    <source>
        <dbReference type="ARBA" id="ARBA00023004"/>
    </source>
</evidence>
<evidence type="ECO:0000256" key="12">
    <source>
        <dbReference type="ARBA" id="ARBA00023170"/>
    </source>
</evidence>
<feature type="domain" description="TonB-dependent receptor plug" evidence="18">
    <location>
        <begin position="64"/>
        <end position="162"/>
    </location>
</feature>
<dbReference type="Pfam" id="PF07715">
    <property type="entry name" value="Plug"/>
    <property type="match status" value="1"/>
</dbReference>
<dbReference type="CDD" id="cd01347">
    <property type="entry name" value="ligand_gated_channel"/>
    <property type="match status" value="1"/>
</dbReference>
<evidence type="ECO:0000313" key="19">
    <source>
        <dbReference type="EMBL" id="RAR70870.1"/>
    </source>
</evidence>
<dbReference type="PROSITE" id="PS52016">
    <property type="entry name" value="TONB_DEPENDENT_REC_3"/>
    <property type="match status" value="1"/>
</dbReference>
<evidence type="ECO:0000256" key="11">
    <source>
        <dbReference type="ARBA" id="ARBA00023136"/>
    </source>
</evidence>